<gene>
    <name evidence="2" type="ORF">SAMN04489740_2070</name>
</gene>
<sequence>MSRFLALTASAEFELHLSTSMGSSHALQVVTATAAMETPFELLARNLGGIVDVVILGPDLTEQQAFSLAAGFDRQYPEISVVLAAHPSAEMMLAAMRSGIRDVIAPDTEAEQLRASVERAALTAASRRLVAEGKADPQSSRGRVISVMSPKGGVGKTTVATNVAVGLAKIAPMGVVIVDLDLQFGDVASGLGLEPSYTITDVVSGDAANDAMVLKAYLSPHPTGLYAMCAPLLPADADQIKPAQLSTLISQLSLEFPFVVLDTSPGLGEEVLAALELATDGIWVCGMDIPSIRGLSHGLEVLRQLDLMPPQNIIVLNFANKHNGLSIKDVEATVGLPVDIVLPQSRTLPFSTNAGVPLLQDNRKDPTTKGLNNLVAKLTSGSATARKNNHRRAEIS</sequence>
<accession>A0A1H5KMF6</accession>
<dbReference type="Gene3D" id="3.40.50.2300">
    <property type="match status" value="1"/>
</dbReference>
<protein>
    <submittedName>
        <fullName evidence="2">Pilus assembly protein CpaE</fullName>
    </submittedName>
</protein>
<evidence type="ECO:0000259" key="1">
    <source>
        <dbReference type="Pfam" id="PF13614"/>
    </source>
</evidence>
<dbReference type="EMBL" id="FNTV01000001">
    <property type="protein sequence ID" value="SEE65617.1"/>
    <property type="molecule type" value="Genomic_DNA"/>
</dbReference>
<dbReference type="Gene3D" id="3.40.50.300">
    <property type="entry name" value="P-loop containing nucleotide triphosphate hydrolases"/>
    <property type="match status" value="1"/>
</dbReference>
<reference evidence="2 3" key="1">
    <citation type="submission" date="2016-10" db="EMBL/GenBank/DDBJ databases">
        <authorList>
            <person name="de Groot N.N."/>
        </authorList>
    </citation>
    <scope>NUCLEOTIDE SEQUENCE [LARGE SCALE GENOMIC DNA]</scope>
    <source>
        <strain evidence="2 3">DSM 22274</strain>
    </source>
</reference>
<dbReference type="GO" id="GO:0009898">
    <property type="term" value="C:cytoplasmic side of plasma membrane"/>
    <property type="evidence" value="ECO:0007669"/>
    <property type="project" value="TreeGrafter"/>
</dbReference>
<evidence type="ECO:0000313" key="3">
    <source>
        <dbReference type="Proteomes" id="UP000182725"/>
    </source>
</evidence>
<dbReference type="GO" id="GO:0051782">
    <property type="term" value="P:negative regulation of cell division"/>
    <property type="evidence" value="ECO:0007669"/>
    <property type="project" value="TreeGrafter"/>
</dbReference>
<feature type="domain" description="AAA" evidence="1">
    <location>
        <begin position="143"/>
        <end position="304"/>
    </location>
</feature>
<dbReference type="InterPro" id="IPR011006">
    <property type="entry name" value="CheY-like_superfamily"/>
</dbReference>
<dbReference type="SUPFAM" id="SSF52172">
    <property type="entry name" value="CheY-like"/>
    <property type="match status" value="1"/>
</dbReference>
<dbReference type="Pfam" id="PF13614">
    <property type="entry name" value="AAA_31"/>
    <property type="match status" value="1"/>
</dbReference>
<dbReference type="RefSeq" id="WP_074711557.1">
    <property type="nucleotide sequence ID" value="NZ_FNTV01000001.1"/>
</dbReference>
<dbReference type="SUPFAM" id="SSF52540">
    <property type="entry name" value="P-loop containing nucleoside triphosphate hydrolases"/>
    <property type="match status" value="1"/>
</dbReference>
<dbReference type="InterPro" id="IPR025669">
    <property type="entry name" value="AAA_dom"/>
</dbReference>
<dbReference type="GO" id="GO:0005524">
    <property type="term" value="F:ATP binding"/>
    <property type="evidence" value="ECO:0007669"/>
    <property type="project" value="TreeGrafter"/>
</dbReference>
<dbReference type="InterPro" id="IPR050625">
    <property type="entry name" value="ParA/MinD_ATPase"/>
</dbReference>
<evidence type="ECO:0000313" key="2">
    <source>
        <dbReference type="EMBL" id="SEE65617.1"/>
    </source>
</evidence>
<dbReference type="PANTHER" id="PTHR43384">
    <property type="entry name" value="SEPTUM SITE-DETERMINING PROTEIN MIND HOMOLOG, CHLOROPLASTIC-RELATED"/>
    <property type="match status" value="1"/>
</dbReference>
<dbReference type="PANTHER" id="PTHR43384:SF13">
    <property type="entry name" value="SLR0110 PROTEIN"/>
    <property type="match status" value="1"/>
</dbReference>
<organism evidence="2 3">
    <name type="scientific">Arthrobacter alpinus</name>
    <dbReference type="NCBI Taxonomy" id="656366"/>
    <lineage>
        <taxon>Bacteria</taxon>
        <taxon>Bacillati</taxon>
        <taxon>Actinomycetota</taxon>
        <taxon>Actinomycetes</taxon>
        <taxon>Micrococcales</taxon>
        <taxon>Micrococcaceae</taxon>
        <taxon>Arthrobacter</taxon>
    </lineage>
</organism>
<proteinExistence type="predicted"/>
<dbReference type="AlphaFoldDB" id="A0A1H5KMF6"/>
<name>A0A1H5KMF6_9MICC</name>
<dbReference type="Proteomes" id="UP000182725">
    <property type="component" value="Unassembled WGS sequence"/>
</dbReference>
<dbReference type="InterPro" id="IPR027417">
    <property type="entry name" value="P-loop_NTPase"/>
</dbReference>
<dbReference type="GO" id="GO:0016887">
    <property type="term" value="F:ATP hydrolysis activity"/>
    <property type="evidence" value="ECO:0007669"/>
    <property type="project" value="TreeGrafter"/>
</dbReference>
<dbReference type="GO" id="GO:0005829">
    <property type="term" value="C:cytosol"/>
    <property type="evidence" value="ECO:0007669"/>
    <property type="project" value="TreeGrafter"/>
</dbReference>